<reference evidence="3" key="1">
    <citation type="submission" date="2019-04" db="EMBL/GenBank/DDBJ databases">
        <authorList>
            <person name="Melise S."/>
            <person name="Noan J."/>
            <person name="Okalmin O."/>
        </authorList>
    </citation>
    <scope>NUCLEOTIDE SEQUENCE</scope>
    <source>
        <strain evidence="3">FN9</strain>
    </source>
</reference>
<dbReference type="Proteomes" id="UP000746612">
    <property type="component" value="Unassembled WGS sequence"/>
</dbReference>
<protein>
    <submittedName>
        <fullName evidence="3">Uncharacterized protein</fullName>
    </submittedName>
</protein>
<accession>A0A679NVP0</accession>
<feature type="region of interest" description="Disordered" evidence="1">
    <location>
        <begin position="17"/>
        <end position="43"/>
    </location>
</feature>
<name>A0A679NVP0_GIBZA</name>
<dbReference type="OrthoDB" id="5095978at2759"/>
<feature type="region of interest" description="Disordered" evidence="1">
    <location>
        <begin position="114"/>
        <end position="145"/>
    </location>
</feature>
<reference evidence="2" key="2">
    <citation type="submission" date="2021-03" db="EMBL/GenBank/DDBJ databases">
        <authorList>
            <person name="Alouane T."/>
            <person name="Langin T."/>
            <person name="Bonhomme L."/>
        </authorList>
    </citation>
    <scope>NUCLEOTIDE SEQUENCE</scope>
    <source>
        <strain evidence="2">MDC_Fg202</strain>
    </source>
</reference>
<feature type="compositionally biased region" description="Basic and acidic residues" evidence="1">
    <location>
        <begin position="126"/>
        <end position="145"/>
    </location>
</feature>
<evidence type="ECO:0000313" key="2">
    <source>
        <dbReference type="EMBL" id="CAG1978402.1"/>
    </source>
</evidence>
<sequence length="145" mass="16931">MSAPDIAGWGKQVESIGWRRQSLQQQQQQQQQQQENGDNGQQQTCCANCAAQSDNNYPQHQDTYVVPAFQQNIEQDFHHRSMITIRSQQRQWPQDIWFESPTQRVLYHPTLVWDNNTPVDPPQDTDSIHPTELRTRENETKCPST</sequence>
<evidence type="ECO:0000256" key="1">
    <source>
        <dbReference type="SAM" id="MobiDB-lite"/>
    </source>
</evidence>
<dbReference type="EMBL" id="CAJPIJ010000108">
    <property type="protein sequence ID" value="CAG1978402.1"/>
    <property type="molecule type" value="Genomic_DNA"/>
</dbReference>
<proteinExistence type="predicted"/>
<dbReference type="EMBL" id="CAAKMV010000125">
    <property type="protein sequence ID" value="VIO56661.1"/>
    <property type="molecule type" value="Genomic_DNA"/>
</dbReference>
<dbReference type="AlphaFoldDB" id="A0A679NVP0"/>
<gene>
    <name evidence="3" type="ORF">FUG_LOCUS220899</name>
    <name evidence="2" type="ORF">MDCFG202_LOCUS170813</name>
</gene>
<organism evidence="3">
    <name type="scientific">Gibberella zeae</name>
    <name type="common">Wheat head blight fungus</name>
    <name type="synonym">Fusarium graminearum</name>
    <dbReference type="NCBI Taxonomy" id="5518"/>
    <lineage>
        <taxon>Eukaryota</taxon>
        <taxon>Fungi</taxon>
        <taxon>Dikarya</taxon>
        <taxon>Ascomycota</taxon>
        <taxon>Pezizomycotina</taxon>
        <taxon>Sordariomycetes</taxon>
        <taxon>Hypocreomycetidae</taxon>
        <taxon>Hypocreales</taxon>
        <taxon>Nectriaceae</taxon>
        <taxon>Fusarium</taxon>
    </lineage>
</organism>
<feature type="compositionally biased region" description="Low complexity" evidence="1">
    <location>
        <begin position="24"/>
        <end position="43"/>
    </location>
</feature>
<evidence type="ECO:0000313" key="3">
    <source>
        <dbReference type="EMBL" id="VIO56661.1"/>
    </source>
</evidence>
<dbReference type="OMA" id="QTCCANC"/>